<keyword evidence="3" id="KW-1185">Reference proteome</keyword>
<dbReference type="EMBL" id="MIKG01000016">
    <property type="protein sequence ID" value="RAO71617.1"/>
    <property type="molecule type" value="Genomic_DNA"/>
</dbReference>
<dbReference type="PANTHER" id="PTHR48182:SF3">
    <property type="entry name" value="DUF676 DOMAIN-CONTAINING PROTEIN"/>
    <property type="match status" value="1"/>
</dbReference>
<proteinExistence type="predicted"/>
<feature type="region of interest" description="Disordered" evidence="1">
    <location>
        <begin position="1"/>
        <end position="26"/>
    </location>
</feature>
<sequence length="143" mass="16021">MSLPERLEPASVVPEPGDDSTQSDSPPIGLFQLWPYPELMSSSGFEFDVDIVAIHGLGGHAFGTWTEGQKLWLQDFIPKDISRARVLTFGYNSEDAFTKPTASIREFAIQLLDSLRQLRQQATNKSVGYTVNENLKKLQFMIT</sequence>
<evidence type="ECO:0008006" key="4">
    <source>
        <dbReference type="Google" id="ProtNLM"/>
    </source>
</evidence>
<gene>
    <name evidence="2" type="ORF">BHQ10_007629</name>
</gene>
<name>A0A364L736_TALAM</name>
<evidence type="ECO:0000256" key="1">
    <source>
        <dbReference type="SAM" id="MobiDB-lite"/>
    </source>
</evidence>
<dbReference type="PANTHER" id="PTHR48182">
    <property type="entry name" value="PROTEIN SERAC1"/>
    <property type="match status" value="1"/>
</dbReference>
<comment type="caution">
    <text evidence="2">The sequence shown here is derived from an EMBL/GenBank/DDBJ whole genome shotgun (WGS) entry which is preliminary data.</text>
</comment>
<organism evidence="2 3">
    <name type="scientific">Talaromyces amestolkiae</name>
    <dbReference type="NCBI Taxonomy" id="1196081"/>
    <lineage>
        <taxon>Eukaryota</taxon>
        <taxon>Fungi</taxon>
        <taxon>Dikarya</taxon>
        <taxon>Ascomycota</taxon>
        <taxon>Pezizomycotina</taxon>
        <taxon>Eurotiomycetes</taxon>
        <taxon>Eurotiomycetidae</taxon>
        <taxon>Eurotiales</taxon>
        <taxon>Trichocomaceae</taxon>
        <taxon>Talaromyces</taxon>
        <taxon>Talaromyces sect. Talaromyces</taxon>
    </lineage>
</organism>
<dbReference type="AlphaFoldDB" id="A0A364L736"/>
<reference evidence="2 3" key="1">
    <citation type="journal article" date="2017" name="Biotechnol. Biofuels">
        <title>Differential beta-glucosidase expression as a function of carbon source availability in Talaromyces amestolkiae: a genomic and proteomic approach.</title>
        <authorList>
            <person name="de Eugenio L.I."/>
            <person name="Mendez-Liter J.A."/>
            <person name="Nieto-Dominguez M."/>
            <person name="Alonso L."/>
            <person name="Gil-Munoz J."/>
            <person name="Barriuso J."/>
            <person name="Prieto A."/>
            <person name="Martinez M.J."/>
        </authorList>
    </citation>
    <scope>NUCLEOTIDE SEQUENCE [LARGE SCALE GENOMIC DNA]</scope>
    <source>
        <strain evidence="2 3">CIB</strain>
    </source>
</reference>
<dbReference type="RefSeq" id="XP_040736132.1">
    <property type="nucleotide sequence ID" value="XM_040880345.1"/>
</dbReference>
<dbReference type="Proteomes" id="UP000249363">
    <property type="component" value="Unassembled WGS sequence"/>
</dbReference>
<evidence type="ECO:0000313" key="3">
    <source>
        <dbReference type="Proteomes" id="UP000249363"/>
    </source>
</evidence>
<dbReference type="OrthoDB" id="4225476at2759"/>
<accession>A0A364L736</accession>
<dbReference type="GeneID" id="63796844"/>
<evidence type="ECO:0000313" key="2">
    <source>
        <dbReference type="EMBL" id="RAO71617.1"/>
    </source>
</evidence>
<dbReference type="InterPro" id="IPR052374">
    <property type="entry name" value="SERAC1"/>
</dbReference>
<protein>
    <recommendedName>
        <fullName evidence="4">Phospholipase/carboxylesterase/thioesterase domain-containing protein</fullName>
    </recommendedName>
</protein>